<dbReference type="Proteomes" id="UP000292702">
    <property type="component" value="Unassembled WGS sequence"/>
</dbReference>
<proteinExistence type="predicted"/>
<organism evidence="2 3">
    <name type="scientific">Steccherinum ochraceum</name>
    <dbReference type="NCBI Taxonomy" id="92696"/>
    <lineage>
        <taxon>Eukaryota</taxon>
        <taxon>Fungi</taxon>
        <taxon>Dikarya</taxon>
        <taxon>Basidiomycota</taxon>
        <taxon>Agaricomycotina</taxon>
        <taxon>Agaricomycetes</taxon>
        <taxon>Polyporales</taxon>
        <taxon>Steccherinaceae</taxon>
        <taxon>Steccherinum</taxon>
    </lineage>
</organism>
<feature type="compositionally biased region" description="Low complexity" evidence="1">
    <location>
        <begin position="559"/>
        <end position="603"/>
    </location>
</feature>
<feature type="compositionally biased region" description="Low complexity" evidence="1">
    <location>
        <begin position="295"/>
        <end position="313"/>
    </location>
</feature>
<feature type="region of interest" description="Disordered" evidence="1">
    <location>
        <begin position="239"/>
        <end position="336"/>
    </location>
</feature>
<sequence length="711" mass="75920">MSFLLMDEETPSRSHAHTRSPSVRRSRFTFFVGRKKTVVARSTSVRRSQSHRRTPSHSVFASRRQSRRESRPPPTQNITSEPISVDRSASPTVAKRSSTLPVISISMAKDSELPPLPPEATNSQPDPQQSGKGLFKRFTNRIRSASNSNNALSQPAASSSRTPAAAAPPGDQVKRKKTMKLPAMPAPPKAHTPVMVNAFTSPELRQAALRERGLLPAVSRAYRDEHGYMVPLSQQEAEIDKRRSVVMQEPGRSSGEEDPESEAKQIREAWLRKNAEAAAPSPVPEEETVLSAPGHLQTHQHQHQQQQQEAAAARSSSQVPEPERKDSLSASERASALAATDNRIVIGTQQSPRLGTFVQPNTPVFSMIADMLTHMDGSTGNTTSTVKPHEVPLPASPTPTHRDEDGLPLPPSPSASIEKVARWLQSPTDSNVSYATAPSSPWAANFLSSPPPPGRSVGAQSVEAKTPQPLLPMIVEDDAAALGSRQAPKPPLKAKPPPIAVTAATISISTSQSAPPTSVPPSLQSPKADIDDTRSPRSATLPKLSISSPTTPTPARGRSTTVATTITATSSLAPSNSTSSRSRVPALSPSRTTSSSITNNSNSEVPPTPTGTGTGTGMGPSSFVRPRKGSVVSDESCESPTRNRHAKILPGLAEGGLKIQTESPVEEQSEYGTAEDEDEEKEEGRDEPAALPEPTPTPRLRPRPNTGRSST</sequence>
<keyword evidence="3" id="KW-1185">Reference proteome</keyword>
<dbReference type="OrthoDB" id="3168445at2759"/>
<feature type="compositionally biased region" description="Pro residues" evidence="1">
    <location>
        <begin position="488"/>
        <end position="499"/>
    </location>
</feature>
<protein>
    <submittedName>
        <fullName evidence="2">Uncharacterized protein</fullName>
    </submittedName>
</protein>
<name>A0A4R0S2V7_9APHY</name>
<feature type="non-terminal residue" evidence="2">
    <location>
        <position position="711"/>
    </location>
</feature>
<feature type="compositionally biased region" description="Polar residues" evidence="1">
    <location>
        <begin position="76"/>
        <end position="101"/>
    </location>
</feature>
<feature type="compositionally biased region" description="Polar residues" evidence="1">
    <location>
        <begin position="120"/>
        <end position="131"/>
    </location>
</feature>
<feature type="region of interest" description="Disordered" evidence="1">
    <location>
        <begin position="1"/>
        <end position="133"/>
    </location>
</feature>
<evidence type="ECO:0000313" key="2">
    <source>
        <dbReference type="EMBL" id="TCD72008.1"/>
    </source>
</evidence>
<evidence type="ECO:0000313" key="3">
    <source>
        <dbReference type="Proteomes" id="UP000292702"/>
    </source>
</evidence>
<feature type="compositionally biased region" description="Low complexity" evidence="1">
    <location>
        <begin position="500"/>
        <end position="516"/>
    </location>
</feature>
<feature type="region of interest" description="Disordered" evidence="1">
    <location>
        <begin position="147"/>
        <end position="176"/>
    </location>
</feature>
<feature type="compositionally biased region" description="Acidic residues" evidence="1">
    <location>
        <begin position="664"/>
        <end position="681"/>
    </location>
</feature>
<feature type="compositionally biased region" description="Low complexity" evidence="1">
    <location>
        <begin position="147"/>
        <end position="169"/>
    </location>
</feature>
<comment type="caution">
    <text evidence="2">The sequence shown here is derived from an EMBL/GenBank/DDBJ whole genome shotgun (WGS) entry which is preliminary data.</text>
</comment>
<feature type="compositionally biased region" description="Basic residues" evidence="1">
    <location>
        <begin position="14"/>
        <end position="38"/>
    </location>
</feature>
<feature type="region of interest" description="Disordered" evidence="1">
    <location>
        <begin position="445"/>
        <end position="711"/>
    </location>
</feature>
<evidence type="ECO:0000256" key="1">
    <source>
        <dbReference type="SAM" id="MobiDB-lite"/>
    </source>
</evidence>
<feature type="compositionally biased region" description="Basic and acidic residues" evidence="1">
    <location>
        <begin position="261"/>
        <end position="275"/>
    </location>
</feature>
<dbReference type="AlphaFoldDB" id="A0A4R0S2V7"/>
<reference evidence="2 3" key="1">
    <citation type="submission" date="2018-11" db="EMBL/GenBank/DDBJ databases">
        <title>Genome assembly of Steccherinum ochraceum LE-BIN_3174, the white-rot fungus of the Steccherinaceae family (The Residual Polyporoid clade, Polyporales, Basidiomycota).</title>
        <authorList>
            <person name="Fedorova T.V."/>
            <person name="Glazunova O.A."/>
            <person name="Landesman E.O."/>
            <person name="Moiseenko K.V."/>
            <person name="Psurtseva N.V."/>
            <person name="Savinova O.S."/>
            <person name="Shakhova N.V."/>
            <person name="Tyazhelova T.V."/>
            <person name="Vasina D.V."/>
        </authorList>
    </citation>
    <scope>NUCLEOTIDE SEQUENCE [LARGE SCALE GENOMIC DNA]</scope>
    <source>
        <strain evidence="2 3">LE-BIN_3174</strain>
    </source>
</reference>
<feature type="region of interest" description="Disordered" evidence="1">
    <location>
        <begin position="380"/>
        <end position="406"/>
    </location>
</feature>
<gene>
    <name evidence="2" type="ORF">EIP91_000140</name>
</gene>
<dbReference type="EMBL" id="RWJN01000001">
    <property type="protein sequence ID" value="TCD72008.1"/>
    <property type="molecule type" value="Genomic_DNA"/>
</dbReference>
<accession>A0A4R0S2V7</accession>